<evidence type="ECO:0000256" key="2">
    <source>
        <dbReference type="ARBA" id="ARBA00023027"/>
    </source>
</evidence>
<evidence type="ECO:0000256" key="3">
    <source>
        <dbReference type="SAM" id="MobiDB-lite"/>
    </source>
</evidence>
<keyword evidence="2" id="KW-0520">NAD</keyword>
<accession>A0A383WE11</accession>
<evidence type="ECO:0000313" key="5">
    <source>
        <dbReference type="Proteomes" id="UP000256970"/>
    </source>
</evidence>
<dbReference type="InterPro" id="IPR036291">
    <property type="entry name" value="NAD(P)-bd_dom_sf"/>
</dbReference>
<dbReference type="STRING" id="3088.A0A383WE11"/>
<evidence type="ECO:0000256" key="1">
    <source>
        <dbReference type="ARBA" id="ARBA00007637"/>
    </source>
</evidence>
<keyword evidence="5" id="KW-1185">Reference proteome</keyword>
<evidence type="ECO:0000313" key="4">
    <source>
        <dbReference type="EMBL" id="SZX75838.1"/>
    </source>
</evidence>
<gene>
    <name evidence="4" type="ORF">BQ4739_LOCUS16182</name>
</gene>
<organism evidence="4 5">
    <name type="scientific">Tetradesmus obliquus</name>
    <name type="common">Green alga</name>
    <name type="synonym">Acutodesmus obliquus</name>
    <dbReference type="NCBI Taxonomy" id="3088"/>
    <lineage>
        <taxon>Eukaryota</taxon>
        <taxon>Viridiplantae</taxon>
        <taxon>Chlorophyta</taxon>
        <taxon>core chlorophytes</taxon>
        <taxon>Chlorophyceae</taxon>
        <taxon>CS clade</taxon>
        <taxon>Sphaeropleales</taxon>
        <taxon>Scenedesmaceae</taxon>
        <taxon>Tetradesmus</taxon>
    </lineage>
</organism>
<name>A0A383WE11_TETOB</name>
<dbReference type="Gene3D" id="3.40.50.720">
    <property type="entry name" value="NAD(P)-binding Rossmann-like Domain"/>
    <property type="match status" value="1"/>
</dbReference>
<dbReference type="EMBL" id="FNXT01001243">
    <property type="protein sequence ID" value="SZX75838.1"/>
    <property type="molecule type" value="Genomic_DNA"/>
</dbReference>
<dbReference type="PANTHER" id="PTHR43574">
    <property type="entry name" value="EPIMERASE-RELATED"/>
    <property type="match status" value="1"/>
</dbReference>
<feature type="compositionally biased region" description="Polar residues" evidence="3">
    <location>
        <begin position="1"/>
        <end position="16"/>
    </location>
</feature>
<evidence type="ECO:0008006" key="6">
    <source>
        <dbReference type="Google" id="ProtNLM"/>
    </source>
</evidence>
<sequence length="367" mass="38358">MLQASSRLTAAPQASTAALCPARHSSTRRPFSSCPAPPQQQRHAAAAAPAPAHRRQLLGAPLLLPFAAGRGRAVVMAAAAGSHDLLIVGPGVLGSFMGTLWKQQHPDATVTAQTNTESNHERLRKMGLQPITRDAAPAGKQYPYVLFAAPPSGSDDYPAAVAAATRQWDGSGSFVFTSSMSVCATEDGSEVSEACPLVAKGKAPGTDKLLGAEAATLEAGGNVLRLVGLYHASRGPHTFFIKQGEVARWGGYTVNMLHYEDAARIAMAVLAGDGSEGGKGWRGQVFVGTDGHPLTFQEMVDACFASGLFSGSVKFTGAPDTTPGGKGKVVNNTATRAKLGGWSPKYTSFRQFFMDGGKDYYNSSGLF</sequence>
<dbReference type="SUPFAM" id="SSF51735">
    <property type="entry name" value="NAD(P)-binding Rossmann-fold domains"/>
    <property type="match status" value="1"/>
</dbReference>
<comment type="similarity">
    <text evidence="1">Belongs to the NAD(P)-dependent epimerase/dehydratase family.</text>
</comment>
<reference evidence="4 5" key="1">
    <citation type="submission" date="2016-10" db="EMBL/GenBank/DDBJ databases">
        <authorList>
            <person name="Cai Z."/>
        </authorList>
    </citation>
    <scope>NUCLEOTIDE SEQUENCE [LARGE SCALE GENOMIC DNA]</scope>
</reference>
<dbReference type="AlphaFoldDB" id="A0A383WE11"/>
<feature type="region of interest" description="Disordered" evidence="3">
    <location>
        <begin position="1"/>
        <end position="52"/>
    </location>
</feature>
<protein>
    <recommendedName>
        <fullName evidence="6">NAD(P)-binding domain-containing protein</fullName>
    </recommendedName>
</protein>
<proteinExistence type="inferred from homology"/>
<feature type="compositionally biased region" description="Low complexity" evidence="3">
    <location>
        <begin position="39"/>
        <end position="52"/>
    </location>
</feature>
<dbReference type="Proteomes" id="UP000256970">
    <property type="component" value="Unassembled WGS sequence"/>
</dbReference>